<dbReference type="AlphaFoldDB" id="A0A0D0CAM6"/>
<gene>
    <name evidence="1" type="ORF">GYMLUDRAFT_880519</name>
</gene>
<name>A0A0D0CAM6_9AGAR</name>
<dbReference type="Proteomes" id="UP000053593">
    <property type="component" value="Unassembled WGS sequence"/>
</dbReference>
<protein>
    <submittedName>
        <fullName evidence="1">Uncharacterized protein</fullName>
    </submittedName>
</protein>
<reference evidence="1 2" key="1">
    <citation type="submission" date="2014-04" db="EMBL/GenBank/DDBJ databases">
        <title>Evolutionary Origins and Diversification of the Mycorrhizal Mutualists.</title>
        <authorList>
            <consortium name="DOE Joint Genome Institute"/>
            <consortium name="Mycorrhizal Genomics Consortium"/>
            <person name="Kohler A."/>
            <person name="Kuo A."/>
            <person name="Nagy L.G."/>
            <person name="Floudas D."/>
            <person name="Copeland A."/>
            <person name="Barry K.W."/>
            <person name="Cichocki N."/>
            <person name="Veneault-Fourrey C."/>
            <person name="LaButti K."/>
            <person name="Lindquist E.A."/>
            <person name="Lipzen A."/>
            <person name="Lundell T."/>
            <person name="Morin E."/>
            <person name="Murat C."/>
            <person name="Riley R."/>
            <person name="Ohm R."/>
            <person name="Sun H."/>
            <person name="Tunlid A."/>
            <person name="Henrissat B."/>
            <person name="Grigoriev I.V."/>
            <person name="Hibbett D.S."/>
            <person name="Martin F."/>
        </authorList>
    </citation>
    <scope>NUCLEOTIDE SEQUENCE [LARGE SCALE GENOMIC DNA]</scope>
    <source>
        <strain evidence="1 2">FD-317 M1</strain>
    </source>
</reference>
<accession>A0A0D0CAM6</accession>
<dbReference type="EMBL" id="KN834809">
    <property type="protein sequence ID" value="KIK55062.1"/>
    <property type="molecule type" value="Genomic_DNA"/>
</dbReference>
<evidence type="ECO:0000313" key="1">
    <source>
        <dbReference type="EMBL" id="KIK55062.1"/>
    </source>
</evidence>
<evidence type="ECO:0000313" key="2">
    <source>
        <dbReference type="Proteomes" id="UP000053593"/>
    </source>
</evidence>
<keyword evidence="2" id="KW-1185">Reference proteome</keyword>
<sequence length="111" mass="12811">MSQRRDSPSKNVQDTFSLKPHPWYYQHPSNSRYYGSYRHSSQLLFQYPSNSSRSASGRKLHLLYVASLDTLVPFITLPCSPDNTLIPRSSSNVHCLLLLLQLLYRSYRSSS</sequence>
<organism evidence="1 2">
    <name type="scientific">Collybiopsis luxurians FD-317 M1</name>
    <dbReference type="NCBI Taxonomy" id="944289"/>
    <lineage>
        <taxon>Eukaryota</taxon>
        <taxon>Fungi</taxon>
        <taxon>Dikarya</taxon>
        <taxon>Basidiomycota</taxon>
        <taxon>Agaricomycotina</taxon>
        <taxon>Agaricomycetes</taxon>
        <taxon>Agaricomycetidae</taxon>
        <taxon>Agaricales</taxon>
        <taxon>Marasmiineae</taxon>
        <taxon>Omphalotaceae</taxon>
        <taxon>Collybiopsis</taxon>
        <taxon>Collybiopsis luxurians</taxon>
    </lineage>
</organism>
<proteinExistence type="predicted"/>
<dbReference type="HOGENOM" id="CLU_2158714_0_0_1"/>